<evidence type="ECO:0000313" key="1">
    <source>
        <dbReference type="EMBL" id="EKF56761.1"/>
    </source>
</evidence>
<dbReference type="STRING" id="555500.I215_01065"/>
<sequence>MRHFLIACLVLLSVVSCEEERKKDYLPGSVGAINSLSVVITNDMWKGAVGDTIRKYYAAEVIGLPWVEPLFSIHQMPFEVFTGNTRSSRNILVVRKDTAAVAGLKTDLYAEPQKVAIVQGPTEQVIMDKIASSAQKNIAAFKKNDIAENQRRFTRSLNRETDLQQELGISLTMPSVYKIAKHENNFFWIERQIPKGTMNILVYEMPLGSIPEDSTRVDAIVKMRDSIGEKYIPGRAEGMYMITEKAYAPYVFDAEIADRPAIETKGMWEVKNFTMAGPFINYIVEDVPNDRLVVLEGFTFAPSTNKRDYMFELEAVLKTLEFHLEPVAQVE</sequence>
<evidence type="ECO:0008006" key="3">
    <source>
        <dbReference type="Google" id="ProtNLM"/>
    </source>
</evidence>
<name>K2Q7C6_9FLAO</name>
<proteinExistence type="predicted"/>
<dbReference type="Proteomes" id="UP000007364">
    <property type="component" value="Unassembled WGS sequence"/>
</dbReference>
<reference evidence="1 2" key="1">
    <citation type="journal article" date="2012" name="J. Bacteriol.">
        <title>Genome Sequence of Galbibacter marinum Type Strain ck-I2-15.</title>
        <authorList>
            <person name="Lai Q."/>
            <person name="Li C."/>
            <person name="Shao Z."/>
        </authorList>
    </citation>
    <scope>NUCLEOTIDE SEQUENCE [LARGE SCALE GENOMIC DNA]</scope>
    <source>
        <strain evidence="2">ck-I2-15</strain>
    </source>
</reference>
<keyword evidence="2" id="KW-1185">Reference proteome</keyword>
<dbReference type="RefSeq" id="WP_008990090.1">
    <property type="nucleotide sequence ID" value="NZ_AMSG01000001.1"/>
</dbReference>
<dbReference type="Pfam" id="PF16125">
    <property type="entry name" value="DUF4837"/>
    <property type="match status" value="1"/>
</dbReference>
<dbReference type="PROSITE" id="PS51257">
    <property type="entry name" value="PROKAR_LIPOPROTEIN"/>
    <property type="match status" value="1"/>
</dbReference>
<dbReference type="EMBL" id="AMSG01000001">
    <property type="protein sequence ID" value="EKF56761.1"/>
    <property type="molecule type" value="Genomic_DNA"/>
</dbReference>
<accession>K2Q7C6</accession>
<dbReference type="InterPro" id="IPR032286">
    <property type="entry name" value="DUF4837"/>
</dbReference>
<gene>
    <name evidence="1" type="ORF">I215_01065</name>
</gene>
<dbReference type="PATRIC" id="fig|555500.3.peg.224"/>
<evidence type="ECO:0000313" key="2">
    <source>
        <dbReference type="Proteomes" id="UP000007364"/>
    </source>
</evidence>
<dbReference type="eggNOG" id="COG0322">
    <property type="taxonomic scope" value="Bacteria"/>
</dbReference>
<organism evidence="1 2">
    <name type="scientific">Galbibacter marinus</name>
    <dbReference type="NCBI Taxonomy" id="555500"/>
    <lineage>
        <taxon>Bacteria</taxon>
        <taxon>Pseudomonadati</taxon>
        <taxon>Bacteroidota</taxon>
        <taxon>Flavobacteriia</taxon>
        <taxon>Flavobacteriales</taxon>
        <taxon>Flavobacteriaceae</taxon>
        <taxon>Galbibacter</taxon>
    </lineage>
</organism>
<comment type="caution">
    <text evidence="1">The sequence shown here is derived from an EMBL/GenBank/DDBJ whole genome shotgun (WGS) entry which is preliminary data.</text>
</comment>
<dbReference type="AlphaFoldDB" id="K2Q7C6"/>
<protein>
    <recommendedName>
        <fullName evidence="3">DUF4837 domain-containing protein</fullName>
    </recommendedName>
</protein>